<name>I6ZJ22_MYCWM</name>
<comment type="function">
    <text evidence="2">Participates actively in the response to hyperosmotic and heat shock by preventing the aggregation of stress-denatured proteins, in association with DnaK and GrpE. It is the nucleotide exchange factor for DnaK and may function as a thermosensor. Unfolded proteins bind initially to DnaJ; upon interaction with the DnaJ-bound protein, DnaK hydrolyzes its bound ATP, resulting in the formation of a stable complex. GrpE releases ADP from DnaK; ATP binding to DnaK triggers the release of the substrate protein, thus completing the reaction cycle. Several rounds of ATP-dependent interactions between DnaJ, DnaK and GrpE are required for fully efficient folding.</text>
</comment>
<dbReference type="KEGG" id="mwe:WEN_02105"/>
<dbReference type="InterPro" id="IPR009012">
    <property type="entry name" value="GrpE_head"/>
</dbReference>
<evidence type="ECO:0000313" key="5">
    <source>
        <dbReference type="Proteomes" id="UP000009005"/>
    </source>
</evidence>
<reference evidence="4 5" key="1">
    <citation type="journal article" date="2012" name="J. Bacteriol.">
        <title>Complete genome sequence of Mycoplasma wenyonii strain Massachusetts.</title>
        <authorList>
            <person name="Dos Santos A.P."/>
            <person name="Guimaraes A.M."/>
            <person name="do Nascimento N.C."/>
            <person name="Sanmiguel P.J."/>
            <person name="Messick J.B."/>
        </authorList>
    </citation>
    <scope>NUCLEOTIDE SEQUENCE [LARGE SCALE GENOMIC DNA]</scope>
    <source>
        <strain evidence="4 5">Massachusetts</strain>
    </source>
</reference>
<evidence type="ECO:0000256" key="2">
    <source>
        <dbReference type="HAMAP-Rule" id="MF_01151"/>
    </source>
</evidence>
<dbReference type="HOGENOM" id="CLU_070790_1_0_14"/>
<organism evidence="4 5">
    <name type="scientific">Mycoplasma wenyonii (strain Massachusetts)</name>
    <name type="common">Eperythrozoon wenyonii</name>
    <dbReference type="NCBI Taxonomy" id="1197325"/>
    <lineage>
        <taxon>Bacteria</taxon>
        <taxon>Bacillati</taxon>
        <taxon>Mycoplasmatota</taxon>
        <taxon>Mollicutes</taxon>
        <taxon>Mycoplasmataceae</taxon>
        <taxon>Mycoplasma</taxon>
    </lineage>
</organism>
<dbReference type="PANTHER" id="PTHR21237">
    <property type="entry name" value="GRPE PROTEIN"/>
    <property type="match status" value="1"/>
</dbReference>
<dbReference type="HAMAP" id="MF_01151">
    <property type="entry name" value="GrpE"/>
    <property type="match status" value="1"/>
</dbReference>
<dbReference type="SUPFAM" id="SSF51064">
    <property type="entry name" value="Head domain of nucleotide exchange factor GrpE"/>
    <property type="match status" value="1"/>
</dbReference>
<dbReference type="GO" id="GO:0006457">
    <property type="term" value="P:protein folding"/>
    <property type="evidence" value="ECO:0007669"/>
    <property type="project" value="InterPro"/>
</dbReference>
<keyword evidence="2" id="KW-0346">Stress response</keyword>
<dbReference type="PATRIC" id="fig|1197325.3.peg.452"/>
<evidence type="ECO:0000313" key="4">
    <source>
        <dbReference type="EMBL" id="AFN65210.1"/>
    </source>
</evidence>
<feature type="region of interest" description="Disordered" evidence="3">
    <location>
        <begin position="1"/>
        <end position="27"/>
    </location>
</feature>
<evidence type="ECO:0000256" key="3">
    <source>
        <dbReference type="SAM" id="MobiDB-lite"/>
    </source>
</evidence>
<dbReference type="GO" id="GO:0042803">
    <property type="term" value="F:protein homodimerization activity"/>
    <property type="evidence" value="ECO:0007669"/>
    <property type="project" value="InterPro"/>
</dbReference>
<dbReference type="STRING" id="1197325.WEN_02105"/>
<dbReference type="GO" id="GO:0000774">
    <property type="term" value="F:adenyl-nucleotide exchange factor activity"/>
    <property type="evidence" value="ECO:0007669"/>
    <property type="project" value="InterPro"/>
</dbReference>
<keyword evidence="1 2" id="KW-0143">Chaperone</keyword>
<comment type="similarity">
    <text evidence="2">Belongs to the GrpE family.</text>
</comment>
<dbReference type="OrthoDB" id="9812586at2"/>
<dbReference type="EMBL" id="CP003703">
    <property type="protein sequence ID" value="AFN65210.1"/>
    <property type="molecule type" value="Genomic_DNA"/>
</dbReference>
<dbReference type="Proteomes" id="UP000009005">
    <property type="component" value="Chromosome"/>
</dbReference>
<dbReference type="GO" id="GO:0051082">
    <property type="term" value="F:unfolded protein binding"/>
    <property type="evidence" value="ECO:0007669"/>
    <property type="project" value="TreeGrafter"/>
</dbReference>
<dbReference type="GO" id="GO:0051087">
    <property type="term" value="F:protein-folding chaperone binding"/>
    <property type="evidence" value="ECO:0007669"/>
    <property type="project" value="InterPro"/>
</dbReference>
<dbReference type="Gene3D" id="2.30.22.10">
    <property type="entry name" value="Head domain of nucleotide exchange factor GrpE"/>
    <property type="match status" value="1"/>
</dbReference>
<proteinExistence type="inferred from homology"/>
<dbReference type="InterPro" id="IPR000740">
    <property type="entry name" value="GrpE"/>
</dbReference>
<evidence type="ECO:0000256" key="1">
    <source>
        <dbReference type="ARBA" id="ARBA00023186"/>
    </source>
</evidence>
<dbReference type="AlphaFoldDB" id="I6ZJ22"/>
<dbReference type="GO" id="GO:0005737">
    <property type="term" value="C:cytoplasm"/>
    <property type="evidence" value="ECO:0007669"/>
    <property type="project" value="UniProtKB-SubCell"/>
</dbReference>
<keyword evidence="2" id="KW-0963">Cytoplasm</keyword>
<accession>I6ZJ22</accession>
<protein>
    <recommendedName>
        <fullName evidence="2">Protein GrpE</fullName>
    </recommendedName>
    <alternativeName>
        <fullName evidence="2">HSP-70 cofactor</fullName>
    </alternativeName>
</protein>
<sequence length="202" mass="23661">MSSKKKNIEQEPIQETHSEEEAELLSREDRIAELEQKLKDYEEKEKQLKEELNKKFLEAIQKKSEEASVIIKTKEQEIEQKYSSKLEEQKKYLYEAQLTELVNIVSRLEGVVSAEPKSEEVKNYLFGFKMFLTQFEALFDSLNIVQISPEIGQEFDSEVMESLETEKVSEEQRNKILKVFSKGYKLNQRVIKLAQVKVGICQ</sequence>
<dbReference type="RefSeq" id="WP_014849920.1">
    <property type="nucleotide sequence ID" value="NC_018149.1"/>
</dbReference>
<comment type="subunit">
    <text evidence="2">Homodimer.</text>
</comment>
<dbReference type="PANTHER" id="PTHR21237:SF23">
    <property type="entry name" value="GRPE PROTEIN HOMOLOG, MITOCHONDRIAL"/>
    <property type="match status" value="1"/>
</dbReference>
<dbReference type="Pfam" id="PF01025">
    <property type="entry name" value="GrpE"/>
    <property type="match status" value="1"/>
</dbReference>
<keyword evidence="5" id="KW-1185">Reference proteome</keyword>
<gene>
    <name evidence="2" type="primary">grpE</name>
    <name evidence="4" type="ordered locus">WEN_02105</name>
</gene>
<comment type="subcellular location">
    <subcellularLocation>
        <location evidence="2">Cytoplasm</location>
    </subcellularLocation>
</comment>